<dbReference type="EMBL" id="AP004568">
    <property type="protein sequence ID" value="BAD03175.1"/>
    <property type="molecule type" value="Genomic_DNA"/>
</dbReference>
<proteinExistence type="predicted"/>
<feature type="region of interest" description="Disordered" evidence="1">
    <location>
        <begin position="1"/>
        <end position="104"/>
    </location>
</feature>
<feature type="compositionally biased region" description="Low complexity" evidence="1">
    <location>
        <begin position="1"/>
        <end position="13"/>
    </location>
</feature>
<gene>
    <name evidence="2" type="primary">P0547A06.16</name>
</gene>
<protein>
    <submittedName>
        <fullName evidence="2">Uncharacterized protein</fullName>
    </submittedName>
</protein>
<sequence>MRPPASVSAAAGRRSPRRLPPPSPLAVPASVSTAAGRESCGSAAAGASRARWGRAAQHPEQPPATWIEAEEAPARESSDESSSSSFSGSRSGRRSPPSSAPASYISRAPSIERLLDEDAALLHARAEAGFATVRGALVIGEAPQLRLLFSEIFKTEQCFNPFANKKKKRCRKQLTWGIPWIMLDLISSTGDKYNEEEPNAFDLFKEFHYSKKKKLLHHCCIGGYYSNGKQAVYKFDEEDSI</sequence>
<feature type="compositionally biased region" description="Low complexity" evidence="1">
    <location>
        <begin position="26"/>
        <end position="56"/>
    </location>
</feature>
<organism evidence="2 3">
    <name type="scientific">Oryza sativa subsp. japonica</name>
    <name type="common">Rice</name>
    <dbReference type="NCBI Taxonomy" id="39947"/>
    <lineage>
        <taxon>Eukaryota</taxon>
        <taxon>Viridiplantae</taxon>
        <taxon>Streptophyta</taxon>
        <taxon>Embryophyta</taxon>
        <taxon>Tracheophyta</taxon>
        <taxon>Spermatophyta</taxon>
        <taxon>Magnoliopsida</taxon>
        <taxon>Liliopsida</taxon>
        <taxon>Poales</taxon>
        <taxon>Poaceae</taxon>
        <taxon>BOP clade</taxon>
        <taxon>Oryzoideae</taxon>
        <taxon>Oryzeae</taxon>
        <taxon>Oryzinae</taxon>
        <taxon>Oryza</taxon>
        <taxon>Oryza sativa</taxon>
    </lineage>
</organism>
<evidence type="ECO:0000313" key="3">
    <source>
        <dbReference type="Proteomes" id="UP000000763"/>
    </source>
</evidence>
<feature type="compositionally biased region" description="Low complexity" evidence="1">
    <location>
        <begin position="80"/>
        <end position="104"/>
    </location>
</feature>
<accession>Q6ZCB0</accession>
<name>Q6ZCB0_ORYSJ</name>
<dbReference type="AlphaFoldDB" id="Q6ZCB0"/>
<evidence type="ECO:0000313" key="2">
    <source>
        <dbReference type="EMBL" id="BAD03175.1"/>
    </source>
</evidence>
<reference evidence="3" key="1">
    <citation type="journal article" date="2005" name="Nature">
        <title>The map-based sequence of the rice genome.</title>
        <authorList>
            <consortium name="International rice genome sequencing project (IRGSP)"/>
            <person name="Matsumoto T."/>
            <person name="Wu J."/>
            <person name="Kanamori H."/>
            <person name="Katayose Y."/>
            <person name="Fujisawa M."/>
            <person name="Namiki N."/>
            <person name="Mizuno H."/>
            <person name="Yamamoto K."/>
            <person name="Antonio B.A."/>
            <person name="Baba T."/>
            <person name="Sakata K."/>
            <person name="Nagamura Y."/>
            <person name="Aoki H."/>
            <person name="Arikawa K."/>
            <person name="Arita K."/>
            <person name="Bito T."/>
            <person name="Chiden Y."/>
            <person name="Fujitsuka N."/>
            <person name="Fukunaka R."/>
            <person name="Hamada M."/>
            <person name="Harada C."/>
            <person name="Hayashi A."/>
            <person name="Hijishita S."/>
            <person name="Honda M."/>
            <person name="Hosokawa S."/>
            <person name="Ichikawa Y."/>
            <person name="Idonuma A."/>
            <person name="Iijima M."/>
            <person name="Ikeda M."/>
            <person name="Ikeno M."/>
            <person name="Ito K."/>
            <person name="Ito S."/>
            <person name="Ito T."/>
            <person name="Ito Y."/>
            <person name="Ito Y."/>
            <person name="Iwabuchi A."/>
            <person name="Kamiya K."/>
            <person name="Karasawa W."/>
            <person name="Kurita K."/>
            <person name="Katagiri S."/>
            <person name="Kikuta A."/>
            <person name="Kobayashi H."/>
            <person name="Kobayashi N."/>
            <person name="Machita K."/>
            <person name="Maehara T."/>
            <person name="Masukawa M."/>
            <person name="Mizubayashi T."/>
            <person name="Mukai Y."/>
            <person name="Nagasaki H."/>
            <person name="Nagata Y."/>
            <person name="Naito S."/>
            <person name="Nakashima M."/>
            <person name="Nakama Y."/>
            <person name="Nakamichi Y."/>
            <person name="Nakamura M."/>
            <person name="Meguro A."/>
            <person name="Negishi M."/>
            <person name="Ohta I."/>
            <person name="Ohta T."/>
            <person name="Okamoto M."/>
            <person name="Ono N."/>
            <person name="Saji S."/>
            <person name="Sakaguchi M."/>
            <person name="Sakai K."/>
            <person name="Shibata M."/>
            <person name="Shimokawa T."/>
            <person name="Song J."/>
            <person name="Takazaki Y."/>
            <person name="Terasawa K."/>
            <person name="Tsugane M."/>
            <person name="Tsuji K."/>
            <person name="Ueda S."/>
            <person name="Waki K."/>
            <person name="Yamagata H."/>
            <person name="Yamamoto M."/>
            <person name="Yamamoto S."/>
            <person name="Yamane H."/>
            <person name="Yoshiki S."/>
            <person name="Yoshihara R."/>
            <person name="Yukawa K."/>
            <person name="Zhong H."/>
            <person name="Yano M."/>
            <person name="Yuan Q."/>
            <person name="Ouyang S."/>
            <person name="Liu J."/>
            <person name="Jones K.M."/>
            <person name="Gansberger K."/>
            <person name="Moffat K."/>
            <person name="Hill J."/>
            <person name="Bera J."/>
            <person name="Fadrosh D."/>
            <person name="Jin S."/>
            <person name="Johri S."/>
            <person name="Kim M."/>
            <person name="Overton L."/>
            <person name="Reardon M."/>
            <person name="Tsitrin T."/>
            <person name="Vuong H."/>
            <person name="Weaver B."/>
            <person name="Ciecko A."/>
            <person name="Tallon L."/>
            <person name="Jackson J."/>
            <person name="Pai G."/>
            <person name="Aken S.V."/>
            <person name="Utterback T."/>
            <person name="Reidmuller S."/>
            <person name="Feldblyum T."/>
            <person name="Hsiao J."/>
            <person name="Zismann V."/>
            <person name="Iobst S."/>
            <person name="de Vazeille A.R."/>
            <person name="Buell C.R."/>
            <person name="Ying K."/>
            <person name="Li Y."/>
            <person name="Lu T."/>
            <person name="Huang Y."/>
            <person name="Zhao Q."/>
            <person name="Feng Q."/>
            <person name="Zhang L."/>
            <person name="Zhu J."/>
            <person name="Weng Q."/>
            <person name="Mu J."/>
            <person name="Lu Y."/>
            <person name="Fan D."/>
            <person name="Liu Y."/>
            <person name="Guan J."/>
            <person name="Zhang Y."/>
            <person name="Yu S."/>
            <person name="Liu X."/>
            <person name="Zhang Y."/>
            <person name="Hong G."/>
            <person name="Han B."/>
            <person name="Choisne N."/>
            <person name="Demange N."/>
            <person name="Orjeda G."/>
            <person name="Samain S."/>
            <person name="Cattolico L."/>
            <person name="Pelletier E."/>
            <person name="Couloux A."/>
            <person name="Segurens B."/>
            <person name="Wincker P."/>
            <person name="D'Hont A."/>
            <person name="Scarpelli C."/>
            <person name="Weissenbach J."/>
            <person name="Salanoubat M."/>
            <person name="Quetier F."/>
            <person name="Yu Y."/>
            <person name="Kim H.R."/>
            <person name="Rambo T."/>
            <person name="Currie J."/>
            <person name="Collura K."/>
            <person name="Luo M."/>
            <person name="Yang T."/>
            <person name="Ammiraju J.S.S."/>
            <person name="Engler F."/>
            <person name="Soderlund C."/>
            <person name="Wing R.A."/>
            <person name="Palmer L.E."/>
            <person name="de la Bastide M."/>
            <person name="Spiegel L."/>
            <person name="Nascimento L."/>
            <person name="Zutavern T."/>
            <person name="O'Shaughnessy A."/>
            <person name="Dike S."/>
            <person name="Dedhia N."/>
            <person name="Preston R."/>
            <person name="Balija V."/>
            <person name="McCombie W.R."/>
            <person name="Chow T."/>
            <person name="Chen H."/>
            <person name="Chung M."/>
            <person name="Chen C."/>
            <person name="Shaw J."/>
            <person name="Wu H."/>
            <person name="Hsiao K."/>
            <person name="Chao Y."/>
            <person name="Chu M."/>
            <person name="Cheng C."/>
            <person name="Hour A."/>
            <person name="Lee P."/>
            <person name="Lin S."/>
            <person name="Lin Y."/>
            <person name="Liou J."/>
            <person name="Liu S."/>
            <person name="Hsing Y."/>
            <person name="Raghuvanshi S."/>
            <person name="Mohanty A."/>
            <person name="Bharti A.K."/>
            <person name="Gaur A."/>
            <person name="Gupta V."/>
            <person name="Kumar D."/>
            <person name="Ravi V."/>
            <person name="Vij S."/>
            <person name="Kapur A."/>
            <person name="Khurana P."/>
            <person name="Khurana P."/>
            <person name="Khurana J.P."/>
            <person name="Tyagi A.K."/>
            <person name="Gaikwad K."/>
            <person name="Singh A."/>
            <person name="Dalal V."/>
            <person name="Srivastava S."/>
            <person name="Dixit A."/>
            <person name="Pal A.K."/>
            <person name="Ghazi I.A."/>
            <person name="Yadav M."/>
            <person name="Pandit A."/>
            <person name="Bhargava A."/>
            <person name="Sureshbabu K."/>
            <person name="Batra K."/>
            <person name="Sharma T.R."/>
            <person name="Mohapatra T."/>
            <person name="Singh N.K."/>
            <person name="Messing J."/>
            <person name="Nelson A.B."/>
            <person name="Fuks G."/>
            <person name="Kavchok S."/>
            <person name="Keizer G."/>
            <person name="Linton E."/>
            <person name="Llaca V."/>
            <person name="Song R."/>
            <person name="Tanyolac B."/>
            <person name="Young S."/>
            <person name="Ho-Il K."/>
            <person name="Hahn J.H."/>
            <person name="Sangsakoo G."/>
            <person name="Vanavichit A."/>
            <person name="de Mattos Luiz.A.T."/>
            <person name="Zimmer P.D."/>
            <person name="Malone G."/>
            <person name="Dellagostin O."/>
            <person name="de Oliveira A.C."/>
            <person name="Bevan M."/>
            <person name="Bancroft I."/>
            <person name="Minx P."/>
            <person name="Cordum H."/>
            <person name="Wilson R."/>
            <person name="Cheng Z."/>
            <person name="Jin W."/>
            <person name="Jiang J."/>
            <person name="Leong S.A."/>
            <person name="Iwama H."/>
            <person name="Gojobori T."/>
            <person name="Itoh T."/>
            <person name="Niimura Y."/>
            <person name="Fujii Y."/>
            <person name="Habara T."/>
            <person name="Sakai H."/>
            <person name="Sato Y."/>
            <person name="Wilson G."/>
            <person name="Kumar K."/>
            <person name="McCouch S."/>
            <person name="Juretic N."/>
            <person name="Hoen D."/>
            <person name="Wright S."/>
            <person name="Bruskiewich R."/>
            <person name="Bureau T."/>
            <person name="Miyao A."/>
            <person name="Hirochika H."/>
            <person name="Nishikawa T."/>
            <person name="Kadowaki K."/>
            <person name="Sugiura M."/>
            <person name="Burr B."/>
            <person name="Sasaki T."/>
        </authorList>
    </citation>
    <scope>NUCLEOTIDE SEQUENCE [LARGE SCALE GENOMIC DNA]</scope>
    <source>
        <strain evidence="3">cv. Nipponbare</strain>
    </source>
</reference>
<dbReference type="Proteomes" id="UP000000763">
    <property type="component" value="Chromosome 8"/>
</dbReference>
<evidence type="ECO:0000256" key="1">
    <source>
        <dbReference type="SAM" id="MobiDB-lite"/>
    </source>
</evidence>
<reference evidence="3" key="2">
    <citation type="journal article" date="2008" name="Nucleic Acids Res.">
        <title>The rice annotation project database (RAP-DB): 2008 update.</title>
        <authorList>
            <consortium name="The rice annotation project (RAP)"/>
        </authorList>
    </citation>
    <scope>GENOME REANNOTATION</scope>
    <source>
        <strain evidence="3">cv. Nipponbare</strain>
    </source>
</reference>